<dbReference type="CDD" id="cd06173">
    <property type="entry name" value="MFS_MefA_like"/>
    <property type="match status" value="1"/>
</dbReference>
<feature type="transmembrane region" description="Helical" evidence="6">
    <location>
        <begin position="183"/>
        <end position="204"/>
    </location>
</feature>
<evidence type="ECO:0000256" key="1">
    <source>
        <dbReference type="ARBA" id="ARBA00004651"/>
    </source>
</evidence>
<feature type="transmembrane region" description="Helical" evidence="6">
    <location>
        <begin position="210"/>
        <end position="231"/>
    </location>
</feature>
<evidence type="ECO:0000256" key="5">
    <source>
        <dbReference type="ARBA" id="ARBA00023136"/>
    </source>
</evidence>
<organism evidence="7 8">
    <name type="scientific">Lacticaseibacillus zeae DSM 20178 = KCTC 3804</name>
    <dbReference type="NCBI Taxonomy" id="1423816"/>
    <lineage>
        <taxon>Bacteria</taxon>
        <taxon>Bacillati</taxon>
        <taxon>Bacillota</taxon>
        <taxon>Bacilli</taxon>
        <taxon>Lactobacillales</taxon>
        <taxon>Lactobacillaceae</taxon>
        <taxon>Lacticaseibacillus</taxon>
    </lineage>
</organism>
<feature type="transmembrane region" description="Helical" evidence="6">
    <location>
        <begin position="428"/>
        <end position="446"/>
    </location>
</feature>
<dbReference type="PATRIC" id="fig|1423816.3.peg.1501"/>
<gene>
    <name evidence="7" type="ORF">FD51_GL001438</name>
</gene>
<evidence type="ECO:0000256" key="6">
    <source>
        <dbReference type="SAM" id="Phobius"/>
    </source>
</evidence>
<protein>
    <submittedName>
        <fullName evidence="7">MFS superfamily transporter</fullName>
    </submittedName>
</protein>
<keyword evidence="3 6" id="KW-0812">Transmembrane</keyword>
<dbReference type="InterPro" id="IPR036259">
    <property type="entry name" value="MFS_trans_sf"/>
</dbReference>
<feature type="transmembrane region" description="Helical" evidence="6">
    <location>
        <begin position="60"/>
        <end position="78"/>
    </location>
</feature>
<accession>A0A0R1EV19</accession>
<reference evidence="7 8" key="1">
    <citation type="journal article" date="2015" name="Genome Announc.">
        <title>Expanding the biotechnology potential of lactobacilli through comparative genomics of 213 strains and associated genera.</title>
        <authorList>
            <person name="Sun Z."/>
            <person name="Harris H.M."/>
            <person name="McCann A."/>
            <person name="Guo C."/>
            <person name="Argimon S."/>
            <person name="Zhang W."/>
            <person name="Yang X."/>
            <person name="Jeffery I.B."/>
            <person name="Cooney J.C."/>
            <person name="Kagawa T.F."/>
            <person name="Liu W."/>
            <person name="Song Y."/>
            <person name="Salvetti E."/>
            <person name="Wrobel A."/>
            <person name="Rasinkangas P."/>
            <person name="Parkhill J."/>
            <person name="Rea M.C."/>
            <person name="O'Sullivan O."/>
            <person name="Ritari J."/>
            <person name="Douillard F.P."/>
            <person name="Paul Ross R."/>
            <person name="Yang R."/>
            <person name="Briner A.E."/>
            <person name="Felis G.E."/>
            <person name="de Vos W.M."/>
            <person name="Barrangou R."/>
            <person name="Klaenhammer T.R."/>
            <person name="Caufield P.W."/>
            <person name="Cui Y."/>
            <person name="Zhang H."/>
            <person name="O'Toole P.W."/>
        </authorList>
    </citation>
    <scope>NUCLEOTIDE SEQUENCE [LARGE SCALE GENOMIC DNA]</scope>
    <source>
        <strain evidence="7 8">DSM 20178</strain>
    </source>
</reference>
<dbReference type="GO" id="GO:0005886">
    <property type="term" value="C:plasma membrane"/>
    <property type="evidence" value="ECO:0007669"/>
    <property type="project" value="UniProtKB-SubCell"/>
</dbReference>
<dbReference type="InterPro" id="IPR011701">
    <property type="entry name" value="MFS"/>
</dbReference>
<dbReference type="Proteomes" id="UP000051984">
    <property type="component" value="Unassembled WGS sequence"/>
</dbReference>
<dbReference type="EMBL" id="AZCT01000002">
    <property type="protein sequence ID" value="KRK13238.1"/>
    <property type="molecule type" value="Genomic_DNA"/>
</dbReference>
<sequence>MLGGKAKVQRENHKTEMFDIYAHNLKIQVTLDANITVGNGHRLFEENDMARIKQIIFSDFFDTLTNGALVLFAYWYIYKVTRDQGYISLLGLISMIATLFTFVGGYLSDKVNKIYLLKTVVGIRVLNTILGLAIYHLFDYPILSVMVTVVINSVLNIVYSPLTESIVPSIVHGKEDLITANSWVSIANQLSSVLSAGLSAIFIFFGNVSIGLVLSLVLYVLSYLLITRLSIEAKAGKKVDVTSLVAKDANKFLIGMKIIRKNFLISVIVPVALVTNFCFWTVWLLMPKLSIDVFSGFTYMYNSIDLSFTVGSILGAFAVNVKHKGKKIFTARNFPYFLLLQGVMILLIGLFSLQHREVFGIVGVVISWLGYGICNSIGSILYFSTVQLSVPSNHIGMVIGAILTIFSLANPIAAITSAPLSHITTTPVIIFLLGTVMMLASVPVFFKKIRIQLSQE</sequence>
<dbReference type="PANTHER" id="PTHR23513">
    <property type="entry name" value="INTEGRAL MEMBRANE EFFLUX PROTEIN-RELATED"/>
    <property type="match status" value="1"/>
</dbReference>
<dbReference type="GO" id="GO:0022857">
    <property type="term" value="F:transmembrane transporter activity"/>
    <property type="evidence" value="ECO:0007669"/>
    <property type="project" value="InterPro"/>
</dbReference>
<feature type="transmembrane region" description="Helical" evidence="6">
    <location>
        <begin position="395"/>
        <end position="416"/>
    </location>
</feature>
<evidence type="ECO:0000256" key="4">
    <source>
        <dbReference type="ARBA" id="ARBA00022989"/>
    </source>
</evidence>
<comment type="subcellular location">
    <subcellularLocation>
        <location evidence="1">Cell membrane</location>
        <topology evidence="1">Multi-pass membrane protein</topology>
    </subcellularLocation>
</comment>
<keyword evidence="4 6" id="KW-1133">Transmembrane helix</keyword>
<feature type="transmembrane region" description="Helical" evidence="6">
    <location>
        <begin position="298"/>
        <end position="321"/>
    </location>
</feature>
<comment type="caution">
    <text evidence="7">The sequence shown here is derived from an EMBL/GenBank/DDBJ whole genome shotgun (WGS) entry which is preliminary data.</text>
</comment>
<keyword evidence="5 6" id="KW-0472">Membrane</keyword>
<feature type="transmembrane region" description="Helical" evidence="6">
    <location>
        <begin position="359"/>
        <end position="383"/>
    </location>
</feature>
<feature type="transmembrane region" description="Helical" evidence="6">
    <location>
        <begin position="84"/>
        <end position="107"/>
    </location>
</feature>
<evidence type="ECO:0000256" key="2">
    <source>
        <dbReference type="ARBA" id="ARBA00022475"/>
    </source>
</evidence>
<feature type="transmembrane region" description="Helical" evidence="6">
    <location>
        <begin position="333"/>
        <end position="353"/>
    </location>
</feature>
<feature type="transmembrane region" description="Helical" evidence="6">
    <location>
        <begin position="142"/>
        <end position="162"/>
    </location>
</feature>
<dbReference type="SUPFAM" id="SSF103473">
    <property type="entry name" value="MFS general substrate transporter"/>
    <property type="match status" value="1"/>
</dbReference>
<proteinExistence type="predicted"/>
<evidence type="ECO:0000313" key="8">
    <source>
        <dbReference type="Proteomes" id="UP000051984"/>
    </source>
</evidence>
<feature type="transmembrane region" description="Helical" evidence="6">
    <location>
        <begin position="114"/>
        <end position="136"/>
    </location>
</feature>
<name>A0A0R1EV19_LACZE</name>
<evidence type="ECO:0000256" key="3">
    <source>
        <dbReference type="ARBA" id="ARBA00022692"/>
    </source>
</evidence>
<feature type="transmembrane region" description="Helical" evidence="6">
    <location>
        <begin position="263"/>
        <end position="286"/>
    </location>
</feature>
<dbReference type="Pfam" id="PF07690">
    <property type="entry name" value="MFS_1"/>
    <property type="match status" value="1"/>
</dbReference>
<dbReference type="AlphaFoldDB" id="A0A0R1EV19"/>
<keyword evidence="2" id="KW-1003">Cell membrane</keyword>
<evidence type="ECO:0000313" key="7">
    <source>
        <dbReference type="EMBL" id="KRK13238.1"/>
    </source>
</evidence>
<dbReference type="PANTHER" id="PTHR23513:SF6">
    <property type="entry name" value="MAJOR FACILITATOR SUPERFAMILY ASSOCIATED DOMAIN-CONTAINING PROTEIN"/>
    <property type="match status" value="1"/>
</dbReference>
<dbReference type="Gene3D" id="1.20.1250.20">
    <property type="entry name" value="MFS general substrate transporter like domains"/>
    <property type="match status" value="1"/>
</dbReference>